<dbReference type="OrthoDB" id="17400at2759"/>
<keyword evidence="10" id="KW-0809">Transit peptide</keyword>
<keyword evidence="7" id="KW-0285">Flavoprotein</keyword>
<evidence type="ECO:0000256" key="13">
    <source>
        <dbReference type="ARBA" id="ARBA00032628"/>
    </source>
</evidence>
<evidence type="ECO:0000256" key="14">
    <source>
        <dbReference type="ARBA" id="ARBA00032828"/>
    </source>
</evidence>
<evidence type="ECO:0000256" key="6">
    <source>
        <dbReference type="ARBA" id="ARBA00022448"/>
    </source>
</evidence>
<evidence type="ECO:0000256" key="12">
    <source>
        <dbReference type="ARBA" id="ARBA00023128"/>
    </source>
</evidence>
<dbReference type="GO" id="GO:0005759">
    <property type="term" value="C:mitochondrial matrix"/>
    <property type="evidence" value="ECO:0007669"/>
    <property type="project" value="UniProtKB-SubCell"/>
</dbReference>
<comment type="cofactor">
    <cofactor evidence="1">
        <name>FAD</name>
        <dbReference type="ChEBI" id="CHEBI:57692"/>
    </cofactor>
</comment>
<organism evidence="16 17">
    <name type="scientific">Hermetia illucens</name>
    <name type="common">Black soldier fly</name>
    <dbReference type="NCBI Taxonomy" id="343691"/>
    <lineage>
        <taxon>Eukaryota</taxon>
        <taxon>Metazoa</taxon>
        <taxon>Ecdysozoa</taxon>
        <taxon>Arthropoda</taxon>
        <taxon>Hexapoda</taxon>
        <taxon>Insecta</taxon>
        <taxon>Pterygota</taxon>
        <taxon>Neoptera</taxon>
        <taxon>Endopterygota</taxon>
        <taxon>Diptera</taxon>
        <taxon>Brachycera</taxon>
        <taxon>Stratiomyomorpha</taxon>
        <taxon>Stratiomyidae</taxon>
        <taxon>Hermetiinae</taxon>
        <taxon>Hermetia</taxon>
    </lineage>
</organism>
<dbReference type="PANTHER" id="PTHR10513">
    <property type="entry name" value="DEOXYNUCLEOSIDE KINASE"/>
    <property type="match status" value="1"/>
</dbReference>
<comment type="similarity">
    <text evidence="4">Belongs to the complex I NDUFA10 subunit family.</text>
</comment>
<dbReference type="InterPro" id="IPR050566">
    <property type="entry name" value="Deoxyribonucleoside_kinase"/>
</dbReference>
<dbReference type="AlphaFoldDB" id="A0A7R8YVU6"/>
<dbReference type="SUPFAM" id="SSF52540">
    <property type="entry name" value="P-loop containing nucleoside triphosphate hydrolases"/>
    <property type="match status" value="1"/>
</dbReference>
<keyword evidence="17" id="KW-1185">Reference proteome</keyword>
<dbReference type="GO" id="GO:0006120">
    <property type="term" value="P:mitochondrial electron transport, NADH to ubiquinone"/>
    <property type="evidence" value="ECO:0007669"/>
    <property type="project" value="InterPro"/>
</dbReference>
<evidence type="ECO:0000256" key="5">
    <source>
        <dbReference type="ARBA" id="ARBA00017279"/>
    </source>
</evidence>
<dbReference type="Gene3D" id="3.40.50.300">
    <property type="entry name" value="P-loop containing nucleotide triphosphate hydrolases"/>
    <property type="match status" value="1"/>
</dbReference>
<keyword evidence="12" id="KW-0496">Mitochondrion</keyword>
<dbReference type="InParanoid" id="A0A7R8YVU6"/>
<evidence type="ECO:0000256" key="10">
    <source>
        <dbReference type="ARBA" id="ARBA00022946"/>
    </source>
</evidence>
<evidence type="ECO:0000256" key="1">
    <source>
        <dbReference type="ARBA" id="ARBA00001974"/>
    </source>
</evidence>
<dbReference type="PIRSF" id="PIRSF000543">
    <property type="entry name" value="NADH_UQ_42KD"/>
    <property type="match status" value="1"/>
</dbReference>
<evidence type="ECO:0000313" key="17">
    <source>
        <dbReference type="Proteomes" id="UP000594454"/>
    </source>
</evidence>
<dbReference type="InterPro" id="IPR031314">
    <property type="entry name" value="DNK_dom"/>
</dbReference>
<dbReference type="FunCoup" id="A0A7R8YVU6">
    <property type="interactions" value="1004"/>
</dbReference>
<name>A0A7R8YVU6_HERIL</name>
<accession>A0A7R8YVU6</accession>
<evidence type="ECO:0000256" key="8">
    <source>
        <dbReference type="ARBA" id="ARBA00022660"/>
    </source>
</evidence>
<evidence type="ECO:0000256" key="4">
    <source>
        <dbReference type="ARBA" id="ARBA00008606"/>
    </source>
</evidence>
<keyword evidence="9" id="KW-0274">FAD</keyword>
<keyword evidence="6" id="KW-0813">Transport</keyword>
<evidence type="ECO:0000313" key="16">
    <source>
        <dbReference type="EMBL" id="CAD7087713.1"/>
    </source>
</evidence>
<comment type="function">
    <text evidence="2">Accessory subunit of the mitochondrial membrane respiratory chain NADH dehydrogenase (Complex I), that is believed not to be involved in catalysis. Complex I functions in the transfer of electrons from NADH to the respiratory chain. The immediate electron acceptor for the enzyme is believed to be ubiquinone.</text>
</comment>
<proteinExistence type="inferred from homology"/>
<gene>
    <name evidence="16" type="ORF">HERILL_LOCUS10399</name>
</gene>
<feature type="domain" description="Deoxynucleoside kinase" evidence="15">
    <location>
        <begin position="116"/>
        <end position="348"/>
    </location>
</feature>
<evidence type="ECO:0000259" key="15">
    <source>
        <dbReference type="Pfam" id="PF01712"/>
    </source>
</evidence>
<keyword evidence="8" id="KW-0679">Respiratory chain</keyword>
<evidence type="ECO:0000256" key="7">
    <source>
        <dbReference type="ARBA" id="ARBA00022630"/>
    </source>
</evidence>
<sequence length="438" mass="50934">MDDPFVVKTVKYRIFSSGDTLRLWSSFRFHSLNSRMASIIRVGIVGVLGRQQAAALLTQASAPSMMQKCNISSKSVRAGASAKKPKPYPYREKGYGLLQAMLDKTTKRLDENSKLIVVEGPIAAGKSKFAKELADELEMLYVPQKNLDLFFINEYGYDMRKLDSQLPESCRSFDITNFCRDPKNRLVAGFQLRMYQQRYSDYVDALAHILSTGQGVVMNRCAYSDMVFLEAMFKHGYVSKGARSYYHEVRENTISELLKPHLVIYLDVPVNIVKDRIRARNNDYETKSPALTDEYLNDVEQIYKQQYLKDISTHAELLVYDWSAGGETEIVVEDIERIDFLKFEEDKHNKKMKDWRFPKEWDWCEARMLFAHQKHELMNYFNVPRYDVPELLRSPEDSKIWREVWYNAPGMKYDYGYNEDMGDSGLLTKTKARPRIVS</sequence>
<dbReference type="InterPro" id="IPR027417">
    <property type="entry name" value="P-loop_NTPase"/>
</dbReference>
<keyword evidence="11" id="KW-0249">Electron transport</keyword>
<evidence type="ECO:0000256" key="9">
    <source>
        <dbReference type="ARBA" id="ARBA00022827"/>
    </source>
</evidence>
<protein>
    <recommendedName>
        <fullName evidence="5">NADH dehydrogenase [ubiquinone] 1 alpha subcomplex subunit 10, mitochondrial</fullName>
    </recommendedName>
    <alternativeName>
        <fullName evidence="14">Complex I-42kD</fullName>
    </alternativeName>
    <alternativeName>
        <fullName evidence="13">NADH-ubiquinone oxidoreductase 42 kDa subunit</fullName>
    </alternativeName>
</protein>
<dbReference type="InterPro" id="IPR015828">
    <property type="entry name" value="NDUFA10"/>
</dbReference>
<dbReference type="Proteomes" id="UP000594454">
    <property type="component" value="Chromosome 4"/>
</dbReference>
<dbReference type="FunFam" id="3.40.50.300:FF:001768">
    <property type="entry name" value="NADH dehydrogenase [ubiquinone] 1 alpha subcomplex subunit 10, mitochondrial"/>
    <property type="match status" value="1"/>
</dbReference>
<dbReference type="Pfam" id="PF01712">
    <property type="entry name" value="dNK"/>
    <property type="match status" value="1"/>
</dbReference>
<reference evidence="16 17" key="1">
    <citation type="submission" date="2020-11" db="EMBL/GenBank/DDBJ databases">
        <authorList>
            <person name="Wallbank WR R."/>
            <person name="Pardo Diaz C."/>
            <person name="Kozak K."/>
            <person name="Martin S."/>
            <person name="Jiggins C."/>
            <person name="Moest M."/>
            <person name="Warren A I."/>
            <person name="Generalovic N T."/>
            <person name="Byers J.R.P. K."/>
            <person name="Montejo-Kovacevich G."/>
            <person name="Yen C E."/>
        </authorList>
    </citation>
    <scope>NUCLEOTIDE SEQUENCE [LARGE SCALE GENOMIC DNA]</scope>
</reference>
<evidence type="ECO:0000256" key="2">
    <source>
        <dbReference type="ARBA" id="ARBA00003195"/>
    </source>
</evidence>
<dbReference type="EMBL" id="LR899012">
    <property type="protein sequence ID" value="CAD7087713.1"/>
    <property type="molecule type" value="Genomic_DNA"/>
</dbReference>
<evidence type="ECO:0000256" key="3">
    <source>
        <dbReference type="ARBA" id="ARBA00004305"/>
    </source>
</evidence>
<comment type="subcellular location">
    <subcellularLocation>
        <location evidence="3">Mitochondrion matrix</location>
    </subcellularLocation>
</comment>
<evidence type="ECO:0000256" key="11">
    <source>
        <dbReference type="ARBA" id="ARBA00022982"/>
    </source>
</evidence>
<dbReference type="PANTHER" id="PTHR10513:SF15">
    <property type="entry name" value="NADH DEHYDROGENASE [UBIQUINONE] 1 ALPHA SUBCOMPLEX SUBUNIT 10, MITOCHONDRIAL"/>
    <property type="match status" value="1"/>
</dbReference>